<name>A0A1M6EPA4_9CLOT</name>
<gene>
    <name evidence="1" type="ORF">SAMN02745941_04480</name>
</gene>
<protein>
    <submittedName>
        <fullName evidence="1">Uncharacterized protein</fullName>
    </submittedName>
</protein>
<evidence type="ECO:0000313" key="1">
    <source>
        <dbReference type="EMBL" id="SHI87178.1"/>
    </source>
</evidence>
<dbReference type="Proteomes" id="UP000184241">
    <property type="component" value="Unassembled WGS sequence"/>
</dbReference>
<accession>A0A1M6EPA4</accession>
<dbReference type="AlphaFoldDB" id="A0A1M6EPA4"/>
<reference evidence="1 2" key="1">
    <citation type="submission" date="2016-11" db="EMBL/GenBank/DDBJ databases">
        <authorList>
            <person name="Jaros S."/>
            <person name="Januszkiewicz K."/>
            <person name="Wedrychowicz H."/>
        </authorList>
    </citation>
    <scope>NUCLEOTIDE SEQUENCE [LARGE SCALE GENOMIC DNA]</scope>
    <source>
        <strain evidence="1 2">DSM 6191</strain>
    </source>
</reference>
<proteinExistence type="predicted"/>
<organism evidence="1 2">
    <name type="scientific">Clostridium intestinale DSM 6191</name>
    <dbReference type="NCBI Taxonomy" id="1121320"/>
    <lineage>
        <taxon>Bacteria</taxon>
        <taxon>Bacillati</taxon>
        <taxon>Bacillota</taxon>
        <taxon>Clostridia</taxon>
        <taxon>Eubacteriales</taxon>
        <taxon>Clostridiaceae</taxon>
        <taxon>Clostridium</taxon>
    </lineage>
</organism>
<evidence type="ECO:0000313" key="2">
    <source>
        <dbReference type="Proteomes" id="UP000184241"/>
    </source>
</evidence>
<dbReference type="EMBL" id="FQXU01000023">
    <property type="protein sequence ID" value="SHI87178.1"/>
    <property type="molecule type" value="Genomic_DNA"/>
</dbReference>
<sequence>MNLCKTMRGKLVNVVTIRLVRGSSLIYKNRKIGSPSHAVDLVKKKTRLFIFC</sequence>